<accession>A0A068V8E3</accession>
<proteinExistence type="predicted"/>
<protein>
    <submittedName>
        <fullName evidence="1">Uncharacterized protein</fullName>
    </submittedName>
</protein>
<dbReference type="AlphaFoldDB" id="A0A068V8E3"/>
<dbReference type="InParanoid" id="A0A068V8E3"/>
<sequence length="58" mass="5987">MVNYSVSAPDGGYLAKVTVGGMDFDSSCFSELLSTPEEATDSAAALMIAQLRAMAGHT</sequence>
<evidence type="ECO:0000313" key="1">
    <source>
        <dbReference type="EMBL" id="CDP16817.1"/>
    </source>
</evidence>
<dbReference type="Gramene" id="CDP16817">
    <property type="protein sequence ID" value="CDP16817"/>
    <property type="gene ID" value="GSCOC_T00019340001"/>
</dbReference>
<keyword evidence="2" id="KW-1185">Reference proteome</keyword>
<evidence type="ECO:0000313" key="2">
    <source>
        <dbReference type="Proteomes" id="UP000295252"/>
    </source>
</evidence>
<organism evidence="1 2">
    <name type="scientific">Coffea canephora</name>
    <name type="common">Robusta coffee</name>
    <dbReference type="NCBI Taxonomy" id="49390"/>
    <lineage>
        <taxon>Eukaryota</taxon>
        <taxon>Viridiplantae</taxon>
        <taxon>Streptophyta</taxon>
        <taxon>Embryophyta</taxon>
        <taxon>Tracheophyta</taxon>
        <taxon>Spermatophyta</taxon>
        <taxon>Magnoliopsida</taxon>
        <taxon>eudicotyledons</taxon>
        <taxon>Gunneridae</taxon>
        <taxon>Pentapetalae</taxon>
        <taxon>asterids</taxon>
        <taxon>lamiids</taxon>
        <taxon>Gentianales</taxon>
        <taxon>Rubiaceae</taxon>
        <taxon>Ixoroideae</taxon>
        <taxon>Gardenieae complex</taxon>
        <taxon>Bertiereae - Coffeeae clade</taxon>
        <taxon>Coffeeae</taxon>
        <taxon>Coffea</taxon>
    </lineage>
</organism>
<reference evidence="2" key="1">
    <citation type="journal article" date="2014" name="Science">
        <title>The coffee genome provides insight into the convergent evolution of caffeine biosynthesis.</title>
        <authorList>
            <person name="Denoeud F."/>
            <person name="Carretero-Paulet L."/>
            <person name="Dereeper A."/>
            <person name="Droc G."/>
            <person name="Guyot R."/>
            <person name="Pietrella M."/>
            <person name="Zheng C."/>
            <person name="Alberti A."/>
            <person name="Anthony F."/>
            <person name="Aprea G."/>
            <person name="Aury J.M."/>
            <person name="Bento P."/>
            <person name="Bernard M."/>
            <person name="Bocs S."/>
            <person name="Campa C."/>
            <person name="Cenci A."/>
            <person name="Combes M.C."/>
            <person name="Crouzillat D."/>
            <person name="Da Silva C."/>
            <person name="Daddiego L."/>
            <person name="De Bellis F."/>
            <person name="Dussert S."/>
            <person name="Garsmeur O."/>
            <person name="Gayraud T."/>
            <person name="Guignon V."/>
            <person name="Jahn K."/>
            <person name="Jamilloux V."/>
            <person name="Joet T."/>
            <person name="Labadie K."/>
            <person name="Lan T."/>
            <person name="Leclercq J."/>
            <person name="Lepelley M."/>
            <person name="Leroy T."/>
            <person name="Li L.T."/>
            <person name="Librado P."/>
            <person name="Lopez L."/>
            <person name="Munoz A."/>
            <person name="Noel B."/>
            <person name="Pallavicini A."/>
            <person name="Perrotta G."/>
            <person name="Poncet V."/>
            <person name="Pot D."/>
            <person name="Priyono X."/>
            <person name="Rigoreau M."/>
            <person name="Rouard M."/>
            <person name="Rozas J."/>
            <person name="Tranchant-Dubreuil C."/>
            <person name="VanBuren R."/>
            <person name="Zhang Q."/>
            <person name="Andrade A.C."/>
            <person name="Argout X."/>
            <person name="Bertrand B."/>
            <person name="de Kochko A."/>
            <person name="Graziosi G."/>
            <person name="Henry R.J."/>
            <person name="Jayarama X."/>
            <person name="Ming R."/>
            <person name="Nagai C."/>
            <person name="Rounsley S."/>
            <person name="Sankoff D."/>
            <person name="Giuliano G."/>
            <person name="Albert V.A."/>
            <person name="Wincker P."/>
            <person name="Lashermes P."/>
        </authorList>
    </citation>
    <scope>NUCLEOTIDE SEQUENCE [LARGE SCALE GENOMIC DNA]</scope>
    <source>
        <strain evidence="2">cv. DH200-94</strain>
    </source>
</reference>
<dbReference type="Proteomes" id="UP000295252">
    <property type="component" value="Chromosome V"/>
</dbReference>
<name>A0A068V8E3_COFCA</name>
<gene>
    <name evidence="1" type="ORF">GSCOC_T00019340001</name>
</gene>
<dbReference type="PANTHER" id="PTHR33913:SF1">
    <property type="entry name" value="DRBM DOMAIN-CONTAINING PROTEIN"/>
    <property type="match status" value="1"/>
</dbReference>
<dbReference type="PANTHER" id="PTHR33913">
    <property type="entry name" value="ALEURONE LAYER MORPHOGENESIS PROTEIN"/>
    <property type="match status" value="1"/>
</dbReference>
<dbReference type="EMBL" id="HG739221">
    <property type="protein sequence ID" value="CDP16817.1"/>
    <property type="molecule type" value="Genomic_DNA"/>
</dbReference>